<dbReference type="GO" id="GO:0004190">
    <property type="term" value="F:aspartic-type endopeptidase activity"/>
    <property type="evidence" value="ECO:0007669"/>
    <property type="project" value="InterPro"/>
</dbReference>
<feature type="transmembrane region" description="Helical" evidence="7">
    <location>
        <begin position="233"/>
        <end position="253"/>
    </location>
</feature>
<dbReference type="PANTHER" id="PTHR30487:SF0">
    <property type="entry name" value="PREPILIN LEADER PEPTIDASE_N-METHYLTRANSFERASE-RELATED"/>
    <property type="match status" value="1"/>
</dbReference>
<reference evidence="10 11" key="1">
    <citation type="submission" date="2017-10" db="EMBL/GenBank/DDBJ databases">
        <title>Genomics of the genus Arcobacter.</title>
        <authorList>
            <person name="Perez-Cataluna A."/>
            <person name="Figueras M.J."/>
        </authorList>
    </citation>
    <scope>NUCLEOTIDE SEQUENCE [LARGE SCALE GENOMIC DNA]</scope>
    <source>
        <strain evidence="10 11">F26</strain>
    </source>
</reference>
<keyword evidence="6 7" id="KW-0472">Membrane</keyword>
<dbReference type="GO" id="GO:0005886">
    <property type="term" value="C:plasma membrane"/>
    <property type="evidence" value="ECO:0007669"/>
    <property type="project" value="UniProtKB-SubCell"/>
</dbReference>
<dbReference type="GO" id="GO:0006465">
    <property type="term" value="P:signal peptide processing"/>
    <property type="evidence" value="ECO:0007669"/>
    <property type="project" value="TreeGrafter"/>
</dbReference>
<dbReference type="AlphaFoldDB" id="A0A4Q0ZDS5"/>
<keyword evidence="3" id="KW-1003">Cell membrane</keyword>
<dbReference type="Gene3D" id="1.20.120.1220">
    <property type="match status" value="1"/>
</dbReference>
<feature type="transmembrane region" description="Helical" evidence="7">
    <location>
        <begin position="6"/>
        <end position="25"/>
    </location>
</feature>
<evidence type="ECO:0000256" key="5">
    <source>
        <dbReference type="ARBA" id="ARBA00022989"/>
    </source>
</evidence>
<feature type="transmembrane region" description="Helical" evidence="7">
    <location>
        <begin position="147"/>
        <end position="168"/>
    </location>
</feature>
<dbReference type="OrthoDB" id="9789291at2"/>
<feature type="transmembrane region" description="Helical" evidence="7">
    <location>
        <begin position="71"/>
        <end position="91"/>
    </location>
</feature>
<evidence type="ECO:0000256" key="3">
    <source>
        <dbReference type="ARBA" id="ARBA00022475"/>
    </source>
</evidence>
<feature type="transmembrane region" description="Helical" evidence="7">
    <location>
        <begin position="122"/>
        <end position="141"/>
    </location>
</feature>
<comment type="subcellular location">
    <subcellularLocation>
        <location evidence="1">Cell membrane</location>
        <topology evidence="1">Multi-pass membrane protein</topology>
    </subcellularLocation>
</comment>
<evidence type="ECO:0000259" key="8">
    <source>
        <dbReference type="Pfam" id="PF01478"/>
    </source>
</evidence>
<evidence type="ECO:0000313" key="11">
    <source>
        <dbReference type="Proteomes" id="UP000290870"/>
    </source>
</evidence>
<accession>A0A4Q0ZDS5</accession>
<proteinExistence type="inferred from homology"/>
<comment type="caution">
    <text evidence="10">The sequence shown here is derived from an EMBL/GenBank/DDBJ whole genome shotgun (WGS) entry which is preliminary data.</text>
</comment>
<evidence type="ECO:0000259" key="9">
    <source>
        <dbReference type="Pfam" id="PF06750"/>
    </source>
</evidence>
<feature type="domain" description="Prepilin peptidase A24 N-terminal" evidence="9">
    <location>
        <begin position="7"/>
        <end position="90"/>
    </location>
</feature>
<keyword evidence="4 7" id="KW-0812">Transmembrane</keyword>
<dbReference type="InterPro" id="IPR000045">
    <property type="entry name" value="Prepilin_IV_endopep_pep"/>
</dbReference>
<protein>
    <submittedName>
        <fullName evidence="10">Prepilin peptidase</fullName>
    </submittedName>
</protein>
<evidence type="ECO:0000256" key="1">
    <source>
        <dbReference type="ARBA" id="ARBA00004651"/>
    </source>
</evidence>
<sequence>MEVFSFIFGAIIGSFLNVLILKLPINEPIFIINRSKCPNCKHTIYWYHNIPLLSYIFLVAKCSYCKTKISFQYFLVEFLSAIITLFLFLKLGLTQEFLFMILLSYVLIVLSFIDLKYKAVPDYLLLIALIFSFFATSFEIFEAFKNAFLFVGAIVLLNFLLTFYIQNIKSKILKDETLKTQVALGEGDIPIFALIAVVLGINAGVFAVFLGAFFAIIPSIYSNLVKKDIQTPFIPYLVLGFFIEYFFNLETFIKAFY</sequence>
<evidence type="ECO:0000256" key="4">
    <source>
        <dbReference type="ARBA" id="ARBA00022692"/>
    </source>
</evidence>
<feature type="domain" description="Prepilin type IV endopeptidase peptidase" evidence="8">
    <location>
        <begin position="101"/>
        <end position="218"/>
    </location>
</feature>
<dbReference type="Pfam" id="PF06750">
    <property type="entry name" value="A24_N_bact"/>
    <property type="match status" value="1"/>
</dbReference>
<dbReference type="InterPro" id="IPR050882">
    <property type="entry name" value="Prepilin_peptidase/N-MTase"/>
</dbReference>
<dbReference type="InterPro" id="IPR010627">
    <property type="entry name" value="Prepilin_pept_A24_N"/>
</dbReference>
<gene>
    <name evidence="10" type="ORF">CRU90_05980</name>
</gene>
<dbReference type="Pfam" id="PF01478">
    <property type="entry name" value="Peptidase_A24"/>
    <property type="match status" value="1"/>
</dbReference>
<keyword evidence="5 7" id="KW-1133">Transmembrane helix</keyword>
<feature type="transmembrane region" description="Helical" evidence="7">
    <location>
        <begin position="189"/>
        <end position="221"/>
    </location>
</feature>
<name>A0A4Q0ZDS5_9BACT</name>
<evidence type="ECO:0000256" key="7">
    <source>
        <dbReference type="SAM" id="Phobius"/>
    </source>
</evidence>
<dbReference type="EMBL" id="PDJZ01000005">
    <property type="protein sequence ID" value="RXJ84533.1"/>
    <property type="molecule type" value="Genomic_DNA"/>
</dbReference>
<comment type="similarity">
    <text evidence="2">Belongs to the peptidase A24 family.</text>
</comment>
<dbReference type="PANTHER" id="PTHR30487">
    <property type="entry name" value="TYPE 4 PREPILIN-LIKE PROTEINS LEADER PEPTIDE-PROCESSING ENZYME"/>
    <property type="match status" value="1"/>
</dbReference>
<evidence type="ECO:0000256" key="2">
    <source>
        <dbReference type="ARBA" id="ARBA00005801"/>
    </source>
</evidence>
<dbReference type="Proteomes" id="UP000290870">
    <property type="component" value="Unassembled WGS sequence"/>
</dbReference>
<feature type="transmembrane region" description="Helical" evidence="7">
    <location>
        <begin position="97"/>
        <end position="115"/>
    </location>
</feature>
<organism evidence="10 11">
    <name type="scientific">Arcobacter cloacae</name>
    <dbReference type="NCBI Taxonomy" id="1054034"/>
    <lineage>
        <taxon>Bacteria</taxon>
        <taxon>Pseudomonadati</taxon>
        <taxon>Campylobacterota</taxon>
        <taxon>Epsilonproteobacteria</taxon>
        <taxon>Campylobacterales</taxon>
        <taxon>Arcobacteraceae</taxon>
        <taxon>Arcobacter</taxon>
    </lineage>
</organism>
<evidence type="ECO:0000313" key="10">
    <source>
        <dbReference type="EMBL" id="RXJ84533.1"/>
    </source>
</evidence>
<evidence type="ECO:0000256" key="6">
    <source>
        <dbReference type="ARBA" id="ARBA00023136"/>
    </source>
</evidence>